<gene>
    <name evidence="2" type="ORF">GCM10010912_66580</name>
</gene>
<keyword evidence="1" id="KW-0472">Membrane</keyword>
<organism evidence="2 3">
    <name type="scientific">Paenibacillus albidus</name>
    <dbReference type="NCBI Taxonomy" id="2041023"/>
    <lineage>
        <taxon>Bacteria</taxon>
        <taxon>Bacillati</taxon>
        <taxon>Bacillota</taxon>
        <taxon>Bacilli</taxon>
        <taxon>Bacillales</taxon>
        <taxon>Paenibacillaceae</taxon>
        <taxon>Paenibacillus</taxon>
    </lineage>
</organism>
<reference evidence="2" key="1">
    <citation type="journal article" date="2014" name="Int. J. Syst. Evol. Microbiol.">
        <title>Complete genome sequence of Corynebacterium casei LMG S-19264T (=DSM 44701T), isolated from a smear-ripened cheese.</title>
        <authorList>
            <consortium name="US DOE Joint Genome Institute (JGI-PGF)"/>
            <person name="Walter F."/>
            <person name="Albersmeier A."/>
            <person name="Kalinowski J."/>
            <person name="Ruckert C."/>
        </authorList>
    </citation>
    <scope>NUCLEOTIDE SEQUENCE</scope>
    <source>
        <strain evidence="2">CGMCC 1.16134</strain>
    </source>
</reference>
<evidence type="ECO:0000313" key="3">
    <source>
        <dbReference type="Proteomes" id="UP000637643"/>
    </source>
</evidence>
<feature type="transmembrane region" description="Helical" evidence="1">
    <location>
        <begin position="239"/>
        <end position="257"/>
    </location>
</feature>
<evidence type="ECO:0000256" key="1">
    <source>
        <dbReference type="SAM" id="Phobius"/>
    </source>
</evidence>
<dbReference type="AlphaFoldDB" id="A0A917D6N2"/>
<dbReference type="PANTHER" id="PTHR36832:SF1">
    <property type="entry name" value="SLR1174 PROTEIN"/>
    <property type="match status" value="1"/>
</dbReference>
<feature type="transmembrane region" description="Helical" evidence="1">
    <location>
        <begin position="180"/>
        <end position="199"/>
    </location>
</feature>
<dbReference type="Proteomes" id="UP000637643">
    <property type="component" value="Unassembled WGS sequence"/>
</dbReference>
<accession>A0A917D6N2</accession>
<keyword evidence="3" id="KW-1185">Reference proteome</keyword>
<keyword evidence="1" id="KW-0812">Transmembrane</keyword>
<dbReference type="PANTHER" id="PTHR36832">
    <property type="entry name" value="SLR1174 PROTEIN-RELATED"/>
    <property type="match status" value="1"/>
</dbReference>
<proteinExistence type="predicted"/>
<feature type="transmembrane region" description="Helical" evidence="1">
    <location>
        <begin position="21"/>
        <end position="43"/>
    </location>
</feature>
<dbReference type="Pfam" id="PF06182">
    <property type="entry name" value="ABC2_membrane_6"/>
    <property type="match status" value="1"/>
</dbReference>
<name>A0A917D6N2_9BACL</name>
<feature type="transmembrane region" description="Helical" evidence="1">
    <location>
        <begin position="146"/>
        <end position="168"/>
    </location>
</feature>
<comment type="caution">
    <text evidence="2">The sequence shown here is derived from an EMBL/GenBank/DDBJ whole genome shotgun (WGS) entry which is preliminary data.</text>
</comment>
<feature type="transmembrane region" description="Helical" evidence="1">
    <location>
        <begin position="117"/>
        <end position="140"/>
    </location>
</feature>
<reference evidence="2" key="2">
    <citation type="submission" date="2020-09" db="EMBL/GenBank/DDBJ databases">
        <authorList>
            <person name="Sun Q."/>
            <person name="Zhou Y."/>
        </authorList>
    </citation>
    <scope>NUCLEOTIDE SEQUENCE</scope>
    <source>
        <strain evidence="2">CGMCC 1.16134</strain>
    </source>
</reference>
<evidence type="ECO:0000313" key="2">
    <source>
        <dbReference type="EMBL" id="GGG12847.1"/>
    </source>
</evidence>
<protein>
    <submittedName>
        <fullName evidence="2">Multidrug ABC transporter permease</fullName>
    </submittedName>
</protein>
<dbReference type="EMBL" id="BMKR01000058">
    <property type="protein sequence ID" value="GGG12847.1"/>
    <property type="molecule type" value="Genomic_DNA"/>
</dbReference>
<sequence length="269" mass="30579">MSAFPKYMRVFQLGVQSSLEYRLDFFFSLISAFFPILIQYYIWSAVYGRSESSEFFGYTYGQMILYTITAAIVTKIVTTDIGHNVATEIKDGGLNKYLVQPVSFFGLKLFTLLGQKLFFFSVMLIILMFTLVYFTGTFGIRIPLTYFLLFLVSMVLSLLLNFLISYTISAIAFKLSEISYFFEMTGLFVIILSGGVFPIEVFGKTMNTILDYLPFKYTIHFPANVINGRLSMNEAVQGIGMQFCWMVVLAALSRLVWRAGMKKYLGLGG</sequence>
<keyword evidence="1" id="KW-1133">Transmembrane helix</keyword>
<dbReference type="RefSeq" id="WP_189032360.1">
    <property type="nucleotide sequence ID" value="NZ_BMKR01000058.1"/>
</dbReference>
<feature type="transmembrane region" description="Helical" evidence="1">
    <location>
        <begin position="55"/>
        <end position="73"/>
    </location>
</feature>
<dbReference type="InterPro" id="IPR010390">
    <property type="entry name" value="ABC-2_transporter-like"/>
</dbReference>